<protein>
    <recommendedName>
        <fullName evidence="1">MATH domain-containing protein</fullName>
    </recommendedName>
</protein>
<accession>A0ABC8Y0B8</accession>
<feature type="domain" description="MATH" evidence="1">
    <location>
        <begin position="188"/>
        <end position="313"/>
    </location>
</feature>
<dbReference type="Pfam" id="PF22486">
    <property type="entry name" value="MATH_2"/>
    <property type="match status" value="2"/>
</dbReference>
<dbReference type="SMART" id="SM00061">
    <property type="entry name" value="MATH"/>
    <property type="match status" value="1"/>
</dbReference>
<evidence type="ECO:0000313" key="3">
    <source>
        <dbReference type="Proteomes" id="UP001497457"/>
    </source>
</evidence>
<dbReference type="CDD" id="cd00121">
    <property type="entry name" value="MATH"/>
    <property type="match status" value="2"/>
</dbReference>
<dbReference type="Gene3D" id="2.60.210.10">
    <property type="entry name" value="Apoptosis, Tumor Necrosis Factor Receptor Associated Protein 2, Chain A"/>
    <property type="match status" value="2"/>
</dbReference>
<dbReference type="Proteomes" id="UP001497457">
    <property type="component" value="Chromosome 15b"/>
</dbReference>
<dbReference type="SUPFAM" id="SSF49599">
    <property type="entry name" value="TRAF domain-like"/>
    <property type="match status" value="2"/>
</dbReference>
<dbReference type="PANTHER" id="PTHR46162:SF2">
    <property type="entry name" value="ANKYRIN REPEAT-CONTAINING PROTEIN-RELATED"/>
    <property type="match status" value="1"/>
</dbReference>
<gene>
    <name evidence="2" type="ORF">URODEC1_LOCUS28380</name>
</gene>
<keyword evidence="3" id="KW-1185">Reference proteome</keyword>
<dbReference type="PROSITE" id="PS50144">
    <property type="entry name" value="MATH"/>
    <property type="match status" value="2"/>
</dbReference>
<sequence length="322" mass="36127">MGNSCVTGAPHALLEKTDDPASQWKIIGFSSLLEKGATTVTSDVFHYYGYEWVLEVTPKHKKSGLGSPYVAVSLLLLNTLEAGHVMNALFELSMYNHSNRTYCGFKASNNFHVKKWYSEKKCLIPLEELLKSSDFLVDDICVFGVKILKADISFARKKAAVVPKKVVVIPKKPITVQNLFLQKKEFIKGTYTWTMSNFVDLKLPVLSPAFEVGGYKWHIKMYPCGDQFSTKSLSLYLCMVEPSMLTLELGMMIELTLSILNWKNGKQWTRAGSFVFEGTTNGWGWPNFIPLRMLKDRFFGNIMGSNCIVKADIAIIGSSIDG</sequence>
<name>A0ABC8Y0B8_9POAL</name>
<reference evidence="3" key="1">
    <citation type="submission" date="2024-06" db="EMBL/GenBank/DDBJ databases">
        <authorList>
            <person name="Ryan C."/>
        </authorList>
    </citation>
    <scope>NUCLEOTIDE SEQUENCE [LARGE SCALE GENOMIC DNA]</scope>
</reference>
<dbReference type="PANTHER" id="PTHR46162">
    <property type="entry name" value="TRAF-LIKE FAMILY PROTEIN"/>
    <property type="match status" value="1"/>
</dbReference>
<dbReference type="EMBL" id="OZ075125">
    <property type="protein sequence ID" value="CAL4933904.1"/>
    <property type="molecule type" value="Genomic_DNA"/>
</dbReference>
<evidence type="ECO:0000313" key="2">
    <source>
        <dbReference type="EMBL" id="CAL4933904.1"/>
    </source>
</evidence>
<evidence type="ECO:0000259" key="1">
    <source>
        <dbReference type="PROSITE" id="PS50144"/>
    </source>
</evidence>
<feature type="domain" description="MATH" evidence="1">
    <location>
        <begin position="19"/>
        <end position="147"/>
    </location>
</feature>
<dbReference type="AlphaFoldDB" id="A0ABC8Y0B8"/>
<proteinExistence type="predicted"/>
<organism evidence="2 3">
    <name type="scientific">Urochloa decumbens</name>
    <dbReference type="NCBI Taxonomy" id="240449"/>
    <lineage>
        <taxon>Eukaryota</taxon>
        <taxon>Viridiplantae</taxon>
        <taxon>Streptophyta</taxon>
        <taxon>Embryophyta</taxon>
        <taxon>Tracheophyta</taxon>
        <taxon>Spermatophyta</taxon>
        <taxon>Magnoliopsida</taxon>
        <taxon>Liliopsida</taxon>
        <taxon>Poales</taxon>
        <taxon>Poaceae</taxon>
        <taxon>PACMAD clade</taxon>
        <taxon>Panicoideae</taxon>
        <taxon>Panicodae</taxon>
        <taxon>Paniceae</taxon>
        <taxon>Melinidinae</taxon>
        <taxon>Urochloa</taxon>
    </lineage>
</organism>
<dbReference type="InterPro" id="IPR008974">
    <property type="entry name" value="TRAF-like"/>
</dbReference>
<reference evidence="2 3" key="2">
    <citation type="submission" date="2024-10" db="EMBL/GenBank/DDBJ databases">
        <authorList>
            <person name="Ryan C."/>
        </authorList>
    </citation>
    <scope>NUCLEOTIDE SEQUENCE [LARGE SCALE GENOMIC DNA]</scope>
</reference>
<dbReference type="InterPro" id="IPR002083">
    <property type="entry name" value="MATH/TRAF_dom"/>
</dbReference>